<evidence type="ECO:0000313" key="1">
    <source>
        <dbReference type="EMBL" id="MFC6999919.1"/>
    </source>
</evidence>
<proteinExistence type="predicted"/>
<accession>A0ABW2DQ61</accession>
<evidence type="ECO:0008006" key="3">
    <source>
        <dbReference type="Google" id="ProtNLM"/>
    </source>
</evidence>
<evidence type="ECO:0000313" key="2">
    <source>
        <dbReference type="Proteomes" id="UP001596405"/>
    </source>
</evidence>
<dbReference type="RefSeq" id="WP_066622099.1">
    <property type="nucleotide sequence ID" value="NZ_JBHSYQ010000016.1"/>
</dbReference>
<gene>
    <name evidence="1" type="ORF">ACFQHR_19950</name>
</gene>
<dbReference type="SUPFAM" id="SSF52402">
    <property type="entry name" value="Adenine nucleotide alpha hydrolases-like"/>
    <property type="match status" value="2"/>
</dbReference>
<dbReference type="Proteomes" id="UP001596405">
    <property type="component" value="Unassembled WGS sequence"/>
</dbReference>
<sequence>MKKILVLTDFSPNSVNTYGYAVKLACQLKANILLLFSTNGAPLSITNQLQYSQQLYSFAKRYACDSRRHKEPHHTECLISGDAWAGLIPSMVEVHRPDLIIAGCGLLEAIERGVKELPVQEFAACPILWVPEKATYQPWQDLVFATDFTDQEPGVVQLVKSLAKDFNAKLHPIHFYPETEASHFVEIKKLGAELNEAFNTAGSLHVIGEEDMMEGLQDFAEVNPADVFVIATKDLHLTRHYLQDAYRKTGACQTKIPLLSLFQNKKKPCTGSCTYCKEVETVGAALVAE</sequence>
<reference evidence="2" key="1">
    <citation type="journal article" date="2019" name="Int. J. Syst. Evol. Microbiol.">
        <title>The Global Catalogue of Microorganisms (GCM) 10K type strain sequencing project: providing services to taxonomists for standard genome sequencing and annotation.</title>
        <authorList>
            <consortium name="The Broad Institute Genomics Platform"/>
            <consortium name="The Broad Institute Genome Sequencing Center for Infectious Disease"/>
            <person name="Wu L."/>
            <person name="Ma J."/>
        </authorList>
    </citation>
    <scope>NUCLEOTIDE SEQUENCE [LARGE SCALE GENOMIC DNA]</scope>
    <source>
        <strain evidence="2">CGMCC 4.7393</strain>
    </source>
</reference>
<dbReference type="EMBL" id="JBHSYQ010000016">
    <property type="protein sequence ID" value="MFC6999919.1"/>
    <property type="molecule type" value="Genomic_DNA"/>
</dbReference>
<keyword evidence="2" id="KW-1185">Reference proteome</keyword>
<dbReference type="Gene3D" id="3.40.50.12370">
    <property type="match status" value="1"/>
</dbReference>
<protein>
    <recommendedName>
        <fullName evidence="3">Universal stress protein</fullName>
    </recommendedName>
</protein>
<comment type="caution">
    <text evidence="1">The sequence shown here is derived from an EMBL/GenBank/DDBJ whole genome shotgun (WGS) entry which is preliminary data.</text>
</comment>
<name>A0ABW2DQ61_9BACT</name>
<organism evidence="1 2">
    <name type="scientific">Rufibacter roseus</name>
    <dbReference type="NCBI Taxonomy" id="1567108"/>
    <lineage>
        <taxon>Bacteria</taxon>
        <taxon>Pseudomonadati</taxon>
        <taxon>Bacteroidota</taxon>
        <taxon>Cytophagia</taxon>
        <taxon>Cytophagales</taxon>
        <taxon>Hymenobacteraceae</taxon>
        <taxon>Rufibacter</taxon>
    </lineage>
</organism>